<evidence type="ECO:0000313" key="5">
    <source>
        <dbReference type="Proteomes" id="UP000299084"/>
    </source>
</evidence>
<dbReference type="GO" id="GO:0140359">
    <property type="term" value="F:ABC-type transporter activity"/>
    <property type="evidence" value="ECO:0007669"/>
    <property type="project" value="InterPro"/>
</dbReference>
<comment type="caution">
    <text evidence="4">The sequence shown here is derived from an EMBL/GenBank/DDBJ whole genome shotgun (WGS) entry which is preliminary data.</text>
</comment>
<dbReference type="InterPro" id="IPR026082">
    <property type="entry name" value="ABCA"/>
</dbReference>
<sequence length="172" mass="19157">MLLLDAFLYGLATWYIENVFPGKYGVPKPWYFFLMRSYWFGQPRIERNKGEVKDCEVTQNKYFEPEPTSLVAGIQIKNLYKEFGDKVAINNMSLNLYKGQITILLGQNGAGKSTTLSILTGKKYTSGGVLLKMAICCSTLTLEKADTFSKSLTGGMKRKLSIIIALLGGSKV</sequence>
<gene>
    <name evidence="4" type="ORF">Cadr_000023992</name>
</gene>
<dbReference type="InterPro" id="IPR027417">
    <property type="entry name" value="P-loop_NTPase"/>
</dbReference>
<feature type="domain" description="ABC transporter" evidence="3">
    <location>
        <begin position="90"/>
        <end position="132"/>
    </location>
</feature>
<evidence type="ECO:0000259" key="3">
    <source>
        <dbReference type="Pfam" id="PF00005"/>
    </source>
</evidence>
<keyword evidence="1" id="KW-0813">Transport</keyword>
<evidence type="ECO:0000313" key="4">
    <source>
        <dbReference type="EMBL" id="KAB1263387.1"/>
    </source>
</evidence>
<dbReference type="Gene3D" id="3.40.50.300">
    <property type="entry name" value="P-loop containing nucleotide triphosphate hydrolases"/>
    <property type="match status" value="1"/>
</dbReference>
<name>A0A5N4CX32_CAMDR</name>
<organism evidence="4 5">
    <name type="scientific">Camelus dromedarius</name>
    <name type="common">Dromedary</name>
    <name type="synonym">Arabian camel</name>
    <dbReference type="NCBI Taxonomy" id="9838"/>
    <lineage>
        <taxon>Eukaryota</taxon>
        <taxon>Metazoa</taxon>
        <taxon>Chordata</taxon>
        <taxon>Craniata</taxon>
        <taxon>Vertebrata</taxon>
        <taxon>Euteleostomi</taxon>
        <taxon>Mammalia</taxon>
        <taxon>Eutheria</taxon>
        <taxon>Laurasiatheria</taxon>
        <taxon>Artiodactyla</taxon>
        <taxon>Tylopoda</taxon>
        <taxon>Camelidae</taxon>
        <taxon>Camelus</taxon>
    </lineage>
</organism>
<accession>A0A5N4CX32</accession>
<dbReference type="GO" id="GO:0005524">
    <property type="term" value="F:ATP binding"/>
    <property type="evidence" value="ECO:0007669"/>
    <property type="project" value="UniProtKB-KW"/>
</dbReference>
<reference evidence="4 5" key="1">
    <citation type="journal article" date="2019" name="Mol. Ecol. Resour.">
        <title>Improving Illumina assemblies with Hi-C and long reads: an example with the North African dromedary.</title>
        <authorList>
            <person name="Elbers J.P."/>
            <person name="Rogers M.F."/>
            <person name="Perelman P.L."/>
            <person name="Proskuryakova A.A."/>
            <person name="Serdyukova N.A."/>
            <person name="Johnson W.E."/>
            <person name="Horin P."/>
            <person name="Corander J."/>
            <person name="Murphy D."/>
            <person name="Burger P.A."/>
        </authorList>
    </citation>
    <scope>NUCLEOTIDE SEQUENCE [LARGE SCALE GENOMIC DNA]</scope>
    <source>
        <strain evidence="4">Drom800</strain>
        <tissue evidence="4">Blood</tissue>
    </source>
</reference>
<keyword evidence="2" id="KW-0677">Repeat</keyword>
<dbReference type="InterPro" id="IPR003439">
    <property type="entry name" value="ABC_transporter-like_ATP-bd"/>
</dbReference>
<dbReference type="GO" id="GO:0016020">
    <property type="term" value="C:membrane"/>
    <property type="evidence" value="ECO:0007669"/>
    <property type="project" value="InterPro"/>
</dbReference>
<dbReference type="AlphaFoldDB" id="A0A5N4CX32"/>
<keyword evidence="4" id="KW-0067">ATP-binding</keyword>
<evidence type="ECO:0000256" key="1">
    <source>
        <dbReference type="ARBA" id="ARBA00022448"/>
    </source>
</evidence>
<dbReference type="PANTHER" id="PTHR19229">
    <property type="entry name" value="ATP-BINDING CASSETTE TRANSPORTER SUBFAMILY A ABCA"/>
    <property type="match status" value="1"/>
</dbReference>
<dbReference type="PANTHER" id="PTHR19229:SF36">
    <property type="entry name" value="ATP-BINDING CASSETTE SUB-FAMILY A MEMBER 2"/>
    <property type="match status" value="1"/>
</dbReference>
<dbReference type="SUPFAM" id="SSF52540">
    <property type="entry name" value="P-loop containing nucleoside triphosphate hydrolases"/>
    <property type="match status" value="1"/>
</dbReference>
<keyword evidence="4" id="KW-0547">Nucleotide-binding</keyword>
<evidence type="ECO:0000256" key="2">
    <source>
        <dbReference type="ARBA" id="ARBA00022737"/>
    </source>
</evidence>
<dbReference type="GO" id="GO:0005319">
    <property type="term" value="F:lipid transporter activity"/>
    <property type="evidence" value="ECO:0007669"/>
    <property type="project" value="TreeGrafter"/>
</dbReference>
<dbReference type="GO" id="GO:0016887">
    <property type="term" value="F:ATP hydrolysis activity"/>
    <property type="evidence" value="ECO:0007669"/>
    <property type="project" value="InterPro"/>
</dbReference>
<dbReference type="EMBL" id="JWIN03000018">
    <property type="protein sequence ID" value="KAB1263387.1"/>
    <property type="molecule type" value="Genomic_DNA"/>
</dbReference>
<proteinExistence type="predicted"/>
<protein>
    <submittedName>
        <fullName evidence="4">ATP-binding cassette sub-family A member 3</fullName>
    </submittedName>
</protein>
<keyword evidence="5" id="KW-1185">Reference proteome</keyword>
<dbReference type="Pfam" id="PF00005">
    <property type="entry name" value="ABC_tran"/>
    <property type="match status" value="1"/>
</dbReference>
<dbReference type="Proteomes" id="UP000299084">
    <property type="component" value="Unassembled WGS sequence"/>
</dbReference>